<dbReference type="InterPro" id="IPR039169">
    <property type="entry name" value="Abitram"/>
</dbReference>
<evidence type="ECO:0000313" key="1">
    <source>
        <dbReference type="EMBL" id="CAG9333925.1"/>
    </source>
</evidence>
<proteinExistence type="predicted"/>
<dbReference type="PANTHER" id="PTHR13651">
    <property type="entry name" value="PROTEIN ABITRAM"/>
    <property type="match status" value="1"/>
</dbReference>
<dbReference type="GO" id="GO:0051015">
    <property type="term" value="F:actin filament binding"/>
    <property type="evidence" value="ECO:0007669"/>
    <property type="project" value="TreeGrafter"/>
</dbReference>
<accession>A0AAU9KKN7</accession>
<name>A0AAU9KKN7_9CILI</name>
<dbReference type="Proteomes" id="UP001162131">
    <property type="component" value="Unassembled WGS sequence"/>
</dbReference>
<sequence>MEPSYFKSPLYRYYTPFTYKYQDDPPLLIRMHTNKLFLVFLSENHPIKNENVLEVKFIHNTDGLSGKRKRNAPLLQPATRLAVVRTENFTYVIRAGVEGKLIELNELLLTNPNLLKEPEGYLAIMMPPLQKISSIVKRLTEDK</sequence>
<comment type="caution">
    <text evidence="1">The sequence shown here is derived from an EMBL/GenBank/DDBJ whole genome shotgun (WGS) entry which is preliminary data.</text>
</comment>
<dbReference type="SUPFAM" id="SSF51230">
    <property type="entry name" value="Single hybrid motif"/>
    <property type="match status" value="1"/>
</dbReference>
<dbReference type="GO" id="GO:0030027">
    <property type="term" value="C:lamellipodium"/>
    <property type="evidence" value="ECO:0007669"/>
    <property type="project" value="TreeGrafter"/>
</dbReference>
<dbReference type="GO" id="GO:0051489">
    <property type="term" value="P:regulation of filopodium assembly"/>
    <property type="evidence" value="ECO:0007669"/>
    <property type="project" value="TreeGrafter"/>
</dbReference>
<dbReference type="GO" id="GO:0003785">
    <property type="term" value="F:actin monomer binding"/>
    <property type="evidence" value="ECO:0007669"/>
    <property type="project" value="TreeGrafter"/>
</dbReference>
<evidence type="ECO:0000313" key="2">
    <source>
        <dbReference type="Proteomes" id="UP001162131"/>
    </source>
</evidence>
<gene>
    <name evidence="1" type="ORF">BSTOLATCC_MIC59734</name>
</gene>
<protein>
    <recommendedName>
        <fullName evidence="3">Protein Abitram</fullName>
    </recommendedName>
</protein>
<dbReference type="InterPro" id="IPR011053">
    <property type="entry name" value="Single_hybrid_motif"/>
</dbReference>
<organism evidence="1 2">
    <name type="scientific">Blepharisma stoltei</name>
    <dbReference type="NCBI Taxonomy" id="1481888"/>
    <lineage>
        <taxon>Eukaryota</taxon>
        <taxon>Sar</taxon>
        <taxon>Alveolata</taxon>
        <taxon>Ciliophora</taxon>
        <taxon>Postciliodesmatophora</taxon>
        <taxon>Heterotrichea</taxon>
        <taxon>Heterotrichida</taxon>
        <taxon>Blepharismidae</taxon>
        <taxon>Blepharisma</taxon>
    </lineage>
</organism>
<keyword evidence="2" id="KW-1185">Reference proteome</keyword>
<dbReference type="AlphaFoldDB" id="A0AAU9KKN7"/>
<reference evidence="1" key="1">
    <citation type="submission" date="2021-09" db="EMBL/GenBank/DDBJ databases">
        <authorList>
            <consortium name="AG Swart"/>
            <person name="Singh M."/>
            <person name="Singh A."/>
            <person name="Seah K."/>
            <person name="Emmerich C."/>
        </authorList>
    </citation>
    <scope>NUCLEOTIDE SEQUENCE</scope>
    <source>
        <strain evidence="1">ATCC30299</strain>
    </source>
</reference>
<dbReference type="GO" id="GO:0005634">
    <property type="term" value="C:nucleus"/>
    <property type="evidence" value="ECO:0007669"/>
    <property type="project" value="TreeGrafter"/>
</dbReference>
<dbReference type="EMBL" id="CAJZBQ010000057">
    <property type="protein sequence ID" value="CAG9333925.1"/>
    <property type="molecule type" value="Genomic_DNA"/>
</dbReference>
<dbReference type="GO" id="GO:0030833">
    <property type="term" value="P:regulation of actin filament polymerization"/>
    <property type="evidence" value="ECO:0007669"/>
    <property type="project" value="TreeGrafter"/>
</dbReference>
<dbReference type="GO" id="GO:0032433">
    <property type="term" value="C:filopodium tip"/>
    <property type="evidence" value="ECO:0007669"/>
    <property type="project" value="TreeGrafter"/>
</dbReference>
<dbReference type="PANTHER" id="PTHR13651:SF0">
    <property type="entry name" value="PROTEIN ABITRAM"/>
    <property type="match status" value="1"/>
</dbReference>
<evidence type="ECO:0008006" key="3">
    <source>
        <dbReference type="Google" id="ProtNLM"/>
    </source>
</evidence>